<sequence length="119" mass="14417">MYHSFWDSTPTLRWVFFSDDDRLLFKLVLSSSLSIIRFFSLEMRGQRSKMSKFISRVSEMVVMEHRTAMLIKEMYISRLMIHVQQIEQHKLKERSREEKKTKTSDGDFSHTRFDRHVHS</sequence>
<feature type="region of interest" description="Disordered" evidence="1">
    <location>
        <begin position="90"/>
        <end position="119"/>
    </location>
</feature>
<dbReference type="Proteomes" id="UP001234989">
    <property type="component" value="Chromosome 9"/>
</dbReference>
<evidence type="ECO:0000256" key="1">
    <source>
        <dbReference type="SAM" id="MobiDB-lite"/>
    </source>
</evidence>
<dbReference type="EMBL" id="CP133620">
    <property type="protein sequence ID" value="WMV46143.1"/>
    <property type="molecule type" value="Genomic_DNA"/>
</dbReference>
<evidence type="ECO:0000313" key="4">
    <source>
        <dbReference type="Proteomes" id="UP001234989"/>
    </source>
</evidence>
<feature type="transmembrane region" description="Helical" evidence="2">
    <location>
        <begin position="23"/>
        <end position="40"/>
    </location>
</feature>
<accession>A0AAF0ZQH2</accession>
<organism evidence="3 4">
    <name type="scientific">Solanum verrucosum</name>
    <dbReference type="NCBI Taxonomy" id="315347"/>
    <lineage>
        <taxon>Eukaryota</taxon>
        <taxon>Viridiplantae</taxon>
        <taxon>Streptophyta</taxon>
        <taxon>Embryophyta</taxon>
        <taxon>Tracheophyta</taxon>
        <taxon>Spermatophyta</taxon>
        <taxon>Magnoliopsida</taxon>
        <taxon>eudicotyledons</taxon>
        <taxon>Gunneridae</taxon>
        <taxon>Pentapetalae</taxon>
        <taxon>asterids</taxon>
        <taxon>lamiids</taxon>
        <taxon>Solanales</taxon>
        <taxon>Solanaceae</taxon>
        <taxon>Solanoideae</taxon>
        <taxon>Solaneae</taxon>
        <taxon>Solanum</taxon>
    </lineage>
</organism>
<keyword evidence="2" id="KW-0472">Membrane</keyword>
<evidence type="ECO:0000256" key="2">
    <source>
        <dbReference type="SAM" id="Phobius"/>
    </source>
</evidence>
<proteinExistence type="predicted"/>
<keyword evidence="2" id="KW-1133">Transmembrane helix</keyword>
<gene>
    <name evidence="3" type="ORF">MTR67_039528</name>
</gene>
<keyword evidence="2" id="KW-0812">Transmembrane</keyword>
<reference evidence="3" key="1">
    <citation type="submission" date="2023-08" db="EMBL/GenBank/DDBJ databases">
        <title>A de novo genome assembly of Solanum verrucosum Schlechtendal, a Mexican diploid species geographically isolated from the other diploid A-genome species in potato relatives.</title>
        <authorList>
            <person name="Hosaka K."/>
        </authorList>
    </citation>
    <scope>NUCLEOTIDE SEQUENCE</scope>
    <source>
        <tissue evidence="3">Young leaves</tissue>
    </source>
</reference>
<evidence type="ECO:0000313" key="3">
    <source>
        <dbReference type="EMBL" id="WMV46143.1"/>
    </source>
</evidence>
<name>A0AAF0ZQH2_SOLVR</name>
<protein>
    <submittedName>
        <fullName evidence="3">Uncharacterized protein</fullName>
    </submittedName>
</protein>
<keyword evidence="4" id="KW-1185">Reference proteome</keyword>
<dbReference type="AlphaFoldDB" id="A0AAF0ZQH2"/>